<feature type="compositionally biased region" description="Basic residues" evidence="2">
    <location>
        <begin position="490"/>
        <end position="504"/>
    </location>
</feature>
<dbReference type="Proteomes" id="UP000821866">
    <property type="component" value="Chromosome 3"/>
</dbReference>
<comment type="subcellular location">
    <subcellularLocation>
        <location evidence="1">Nucleus</location>
        <location evidence="1">Nucleolus</location>
    </subcellularLocation>
</comment>
<dbReference type="GO" id="GO:0030515">
    <property type="term" value="F:snoRNA binding"/>
    <property type="evidence" value="ECO:0007669"/>
    <property type="project" value="TreeGrafter"/>
</dbReference>
<reference evidence="4" key="1">
    <citation type="journal article" date="2020" name="Cell">
        <title>Large-Scale Comparative Analyses of Tick Genomes Elucidate Their Genetic Diversity and Vector Capacities.</title>
        <authorList>
            <consortium name="Tick Genome and Microbiome Consortium (TIGMIC)"/>
            <person name="Jia N."/>
            <person name="Wang J."/>
            <person name="Shi W."/>
            <person name="Du L."/>
            <person name="Sun Y."/>
            <person name="Zhan W."/>
            <person name="Jiang J.F."/>
            <person name="Wang Q."/>
            <person name="Zhang B."/>
            <person name="Ji P."/>
            <person name="Bell-Sakyi L."/>
            <person name="Cui X.M."/>
            <person name="Yuan T.T."/>
            <person name="Jiang B.G."/>
            <person name="Yang W.F."/>
            <person name="Lam T.T."/>
            <person name="Chang Q.C."/>
            <person name="Ding S.J."/>
            <person name="Wang X.J."/>
            <person name="Zhu J.G."/>
            <person name="Ruan X.D."/>
            <person name="Zhao L."/>
            <person name="Wei J.T."/>
            <person name="Ye R.Z."/>
            <person name="Que T.C."/>
            <person name="Du C.H."/>
            <person name="Zhou Y.H."/>
            <person name="Cheng J.X."/>
            <person name="Dai P.F."/>
            <person name="Guo W.B."/>
            <person name="Han X.H."/>
            <person name="Huang E.J."/>
            <person name="Li L.F."/>
            <person name="Wei W."/>
            <person name="Gao Y.C."/>
            <person name="Liu J.Z."/>
            <person name="Shao H.Z."/>
            <person name="Wang X."/>
            <person name="Wang C.C."/>
            <person name="Yang T.C."/>
            <person name="Huo Q.B."/>
            <person name="Li W."/>
            <person name="Chen H.Y."/>
            <person name="Chen S.E."/>
            <person name="Zhou L.G."/>
            <person name="Ni X.B."/>
            <person name="Tian J.H."/>
            <person name="Sheng Y."/>
            <person name="Liu T."/>
            <person name="Pan Y.S."/>
            <person name="Xia L.Y."/>
            <person name="Li J."/>
            <person name="Zhao F."/>
            <person name="Cao W.C."/>
        </authorList>
    </citation>
    <scope>NUCLEOTIDE SEQUENCE</scope>
    <source>
        <strain evidence="4">Rmic-2018</strain>
    </source>
</reference>
<dbReference type="GO" id="GO:0034455">
    <property type="term" value="C:t-UTP complex"/>
    <property type="evidence" value="ECO:0007669"/>
    <property type="project" value="TreeGrafter"/>
</dbReference>
<accession>A0A9J6EAT9</accession>
<dbReference type="InterPro" id="IPR056473">
    <property type="entry name" value="HEAT_Utp10/HEAT1"/>
</dbReference>
<keyword evidence="1" id="KW-0690">Ribosome biogenesis</keyword>
<keyword evidence="1" id="KW-0698">rRNA processing</keyword>
<dbReference type="GO" id="GO:0000462">
    <property type="term" value="P:maturation of SSU-rRNA from tricistronic rRNA transcript (SSU-rRNA, 5.8S rRNA, LSU-rRNA)"/>
    <property type="evidence" value="ECO:0007669"/>
    <property type="project" value="TreeGrafter"/>
</dbReference>
<keyword evidence="1" id="KW-0687">Ribonucleoprotein</keyword>
<comment type="function">
    <text evidence="1">Involved in nucleolar processing of pre-18S ribosomal RNA.</text>
</comment>
<feature type="region of interest" description="Disordered" evidence="2">
    <location>
        <begin position="490"/>
        <end position="540"/>
    </location>
</feature>
<evidence type="ECO:0000313" key="4">
    <source>
        <dbReference type="EMBL" id="KAH8031412.1"/>
    </source>
</evidence>
<evidence type="ECO:0000256" key="1">
    <source>
        <dbReference type="RuleBase" id="RU367065"/>
    </source>
</evidence>
<dbReference type="InterPro" id="IPR040191">
    <property type="entry name" value="UTP10"/>
</dbReference>
<dbReference type="AlphaFoldDB" id="A0A9J6EAT9"/>
<evidence type="ECO:0000313" key="5">
    <source>
        <dbReference type="Proteomes" id="UP000821866"/>
    </source>
</evidence>
<feature type="domain" description="Utp10/HEAT1 HEAT-repeats" evidence="3">
    <location>
        <begin position="248"/>
        <end position="457"/>
    </location>
</feature>
<comment type="caution">
    <text evidence="4">The sequence shown here is derived from an EMBL/GenBank/DDBJ whole genome shotgun (WGS) entry which is preliminary data.</text>
</comment>
<dbReference type="VEuPathDB" id="VectorBase:LOC119163764"/>
<dbReference type="GO" id="GO:0030686">
    <property type="term" value="C:90S preribosome"/>
    <property type="evidence" value="ECO:0007669"/>
    <property type="project" value="TreeGrafter"/>
</dbReference>
<keyword evidence="5" id="KW-1185">Reference proteome</keyword>
<proteinExistence type="inferred from homology"/>
<dbReference type="EMBL" id="JABSTU010000005">
    <property type="protein sequence ID" value="KAH8031412.1"/>
    <property type="molecule type" value="Genomic_DNA"/>
</dbReference>
<comment type="similarity">
    <text evidence="1">Belongs to the HEATR1/UTP10 family.</text>
</comment>
<gene>
    <name evidence="4" type="ORF">HPB51_017184</name>
</gene>
<reference evidence="4" key="2">
    <citation type="submission" date="2021-09" db="EMBL/GenBank/DDBJ databases">
        <authorList>
            <person name="Jia N."/>
            <person name="Wang J."/>
            <person name="Shi W."/>
            <person name="Du L."/>
            <person name="Sun Y."/>
            <person name="Zhan W."/>
            <person name="Jiang J."/>
            <person name="Wang Q."/>
            <person name="Zhang B."/>
            <person name="Ji P."/>
            <person name="Sakyi L.B."/>
            <person name="Cui X."/>
            <person name="Yuan T."/>
            <person name="Jiang B."/>
            <person name="Yang W."/>
            <person name="Lam T.T.-Y."/>
            <person name="Chang Q."/>
            <person name="Ding S."/>
            <person name="Wang X."/>
            <person name="Zhu J."/>
            <person name="Ruan X."/>
            <person name="Zhao L."/>
            <person name="Wei J."/>
            <person name="Que T."/>
            <person name="Du C."/>
            <person name="Cheng J."/>
            <person name="Dai P."/>
            <person name="Han X."/>
            <person name="Huang E."/>
            <person name="Gao Y."/>
            <person name="Liu J."/>
            <person name="Shao H."/>
            <person name="Ye R."/>
            <person name="Li L."/>
            <person name="Wei W."/>
            <person name="Wang X."/>
            <person name="Wang C."/>
            <person name="Huo Q."/>
            <person name="Li W."/>
            <person name="Guo W."/>
            <person name="Chen H."/>
            <person name="Chen S."/>
            <person name="Zhou L."/>
            <person name="Zhou L."/>
            <person name="Ni X."/>
            <person name="Tian J."/>
            <person name="Zhou Y."/>
            <person name="Sheng Y."/>
            <person name="Liu T."/>
            <person name="Pan Y."/>
            <person name="Xia L."/>
            <person name="Li J."/>
            <person name="Zhao F."/>
            <person name="Cao W."/>
        </authorList>
    </citation>
    <scope>NUCLEOTIDE SEQUENCE</scope>
    <source>
        <strain evidence="4">Rmic-2018</strain>
        <tissue evidence="4">Larvae</tissue>
    </source>
</reference>
<dbReference type="GO" id="GO:0032040">
    <property type="term" value="C:small-subunit processome"/>
    <property type="evidence" value="ECO:0007669"/>
    <property type="project" value="TreeGrafter"/>
</dbReference>
<organism evidence="4 5">
    <name type="scientific">Rhipicephalus microplus</name>
    <name type="common">Cattle tick</name>
    <name type="synonym">Boophilus microplus</name>
    <dbReference type="NCBI Taxonomy" id="6941"/>
    <lineage>
        <taxon>Eukaryota</taxon>
        <taxon>Metazoa</taxon>
        <taxon>Ecdysozoa</taxon>
        <taxon>Arthropoda</taxon>
        <taxon>Chelicerata</taxon>
        <taxon>Arachnida</taxon>
        <taxon>Acari</taxon>
        <taxon>Parasitiformes</taxon>
        <taxon>Ixodida</taxon>
        <taxon>Ixodoidea</taxon>
        <taxon>Ixodidae</taxon>
        <taxon>Rhipicephalinae</taxon>
        <taxon>Rhipicephalus</taxon>
        <taxon>Boophilus</taxon>
    </lineage>
</organism>
<dbReference type="PANTHER" id="PTHR13457">
    <property type="entry name" value="BAP28"/>
    <property type="match status" value="1"/>
</dbReference>
<sequence length="665" mass="72493">MPYAGCSADDFCTADDNLATCGACTVEDIVKEATYEVADSSDDDEEMDECDGEGAPPAAETLHALDVLTRARVFTDFRKIDGCSGRTGPSRITSVEAHSHSSRNDPEPKVYRRLFRSLWHPCTPCSKRSLDLNQSPHVEYLRQCVLTALQAHGLSAPRHELATLVKCLRQSESAQAQQLSLALLNLAAQKYPEEVLHNVTSVFTFMGANLLRLDDNYSFQTVMQTVETVVPALLQACAGESKSAEGSESAVASVTRVFVGAFPDIPEHRRLPLFTKLATTLGASDHLWVLAAQMAGHHITKMAAAMDTDESTSNILEFGLSLCGQFEVSVQMQTITHLLKFAASLPAVKDNDNEPPSHPEVFDMRLYSEKQLQRFRLSIANFVADLLGSSTFLGQMAVLQGGKGDGGTTEALCGPCLSACLQFVPQVSRWSHSPAKTPYQERAWKALLSKLHDVVHKGYRCDASKSAEHSEASDRIAMPGNAKKYRTVHALGRRKRKGRGRKSTKSSEPLVDSDERCVDAPRPFSDGATERVAFDDDDGEANSGRLRIDAKVVTNAEVEENHAREKATLDRLSSAPATARKIDFFTASCSEATAQDSDHAAPYLLMHLDILNGIMGALCCKACHGPATIVRGDRDYGLAVKGAARSRMNGLRPARTARKRAIRLK</sequence>
<evidence type="ECO:0000259" key="3">
    <source>
        <dbReference type="Pfam" id="PF23243"/>
    </source>
</evidence>
<protein>
    <recommendedName>
        <fullName evidence="1">HEAT repeat-containing protein 1</fullName>
    </recommendedName>
</protein>
<dbReference type="Pfam" id="PF23243">
    <property type="entry name" value="HEAT_HEATR1"/>
    <property type="match status" value="1"/>
</dbReference>
<name>A0A9J6EAT9_RHIMP</name>
<evidence type="ECO:0000256" key="2">
    <source>
        <dbReference type="SAM" id="MobiDB-lite"/>
    </source>
</evidence>
<dbReference type="GO" id="GO:0045943">
    <property type="term" value="P:positive regulation of transcription by RNA polymerase I"/>
    <property type="evidence" value="ECO:0007669"/>
    <property type="project" value="TreeGrafter"/>
</dbReference>
<keyword evidence="1" id="KW-0539">Nucleus</keyword>
<dbReference type="PANTHER" id="PTHR13457:SF1">
    <property type="entry name" value="HEAT REPEAT-CONTAINING PROTEIN 1"/>
    <property type="match status" value="1"/>
</dbReference>